<dbReference type="InterPro" id="IPR013325">
    <property type="entry name" value="RNA_pol_sigma_r2"/>
</dbReference>
<dbReference type="EMBL" id="RBWE01000001">
    <property type="protein sequence ID" value="RKO66132.1"/>
    <property type="molecule type" value="Genomic_DNA"/>
</dbReference>
<evidence type="ECO:0000256" key="4">
    <source>
        <dbReference type="ARBA" id="ARBA00023125"/>
    </source>
</evidence>
<evidence type="ECO:0000256" key="6">
    <source>
        <dbReference type="RuleBase" id="RU000716"/>
    </source>
</evidence>
<evidence type="ECO:0000313" key="10">
    <source>
        <dbReference type="Proteomes" id="UP000271256"/>
    </source>
</evidence>
<comment type="similarity">
    <text evidence="1 6">Belongs to the sigma-70 factor family. ECF subfamily.</text>
</comment>
<dbReference type="GO" id="GO:0006352">
    <property type="term" value="P:DNA-templated transcription initiation"/>
    <property type="evidence" value="ECO:0007669"/>
    <property type="project" value="InterPro"/>
</dbReference>
<dbReference type="AlphaFoldDB" id="A0A494WVC7"/>
<dbReference type="GO" id="GO:0003677">
    <property type="term" value="F:DNA binding"/>
    <property type="evidence" value="ECO:0007669"/>
    <property type="project" value="UniProtKB-KW"/>
</dbReference>
<keyword evidence="3 6" id="KW-0731">Sigma factor</keyword>
<dbReference type="CDD" id="cd06171">
    <property type="entry name" value="Sigma70_r4"/>
    <property type="match status" value="1"/>
</dbReference>
<dbReference type="SUPFAM" id="SSF88659">
    <property type="entry name" value="Sigma3 and sigma4 domains of RNA polymerase sigma factors"/>
    <property type="match status" value="1"/>
</dbReference>
<proteinExistence type="inferred from homology"/>
<organism evidence="9 10">
    <name type="scientific">Desulfofundulus salinus</name>
    <dbReference type="NCBI Taxonomy" id="2419843"/>
    <lineage>
        <taxon>Bacteria</taxon>
        <taxon>Bacillati</taxon>
        <taxon>Bacillota</taxon>
        <taxon>Clostridia</taxon>
        <taxon>Eubacteriales</taxon>
        <taxon>Peptococcaceae</taxon>
        <taxon>Desulfofundulus</taxon>
    </lineage>
</organism>
<name>A0A494WVC7_9FIRM</name>
<dbReference type="GO" id="GO:0006950">
    <property type="term" value="P:response to stress"/>
    <property type="evidence" value="ECO:0007669"/>
    <property type="project" value="UniProtKB-ARBA"/>
</dbReference>
<dbReference type="PANTHER" id="PTHR43133:SF52">
    <property type="entry name" value="ECF RNA POLYMERASE SIGMA FACTOR SIGL"/>
    <property type="match status" value="1"/>
</dbReference>
<dbReference type="Pfam" id="PF04542">
    <property type="entry name" value="Sigma70_r2"/>
    <property type="match status" value="1"/>
</dbReference>
<dbReference type="InterPro" id="IPR013324">
    <property type="entry name" value="RNA_pol_sigma_r3/r4-like"/>
</dbReference>
<evidence type="ECO:0000259" key="7">
    <source>
        <dbReference type="Pfam" id="PF04542"/>
    </source>
</evidence>
<evidence type="ECO:0000313" key="9">
    <source>
        <dbReference type="EMBL" id="RKO66132.1"/>
    </source>
</evidence>
<dbReference type="Pfam" id="PF08281">
    <property type="entry name" value="Sigma70_r4_2"/>
    <property type="match status" value="1"/>
</dbReference>
<dbReference type="PANTHER" id="PTHR43133">
    <property type="entry name" value="RNA POLYMERASE ECF-TYPE SIGMA FACTO"/>
    <property type="match status" value="1"/>
</dbReference>
<dbReference type="PROSITE" id="PS01063">
    <property type="entry name" value="SIGMA70_ECF"/>
    <property type="match status" value="1"/>
</dbReference>
<dbReference type="Proteomes" id="UP000271256">
    <property type="component" value="Unassembled WGS sequence"/>
</dbReference>
<accession>A0A494WVC7</accession>
<evidence type="ECO:0000256" key="2">
    <source>
        <dbReference type="ARBA" id="ARBA00023015"/>
    </source>
</evidence>
<feature type="domain" description="RNA polymerase sigma factor 70 region 4 type 2" evidence="8">
    <location>
        <begin position="119"/>
        <end position="169"/>
    </location>
</feature>
<protein>
    <recommendedName>
        <fullName evidence="6">RNA polymerase sigma factor</fullName>
    </recommendedName>
</protein>
<dbReference type="Gene3D" id="1.10.10.10">
    <property type="entry name" value="Winged helix-like DNA-binding domain superfamily/Winged helix DNA-binding domain"/>
    <property type="match status" value="1"/>
</dbReference>
<dbReference type="Gene3D" id="1.10.1740.10">
    <property type="match status" value="1"/>
</dbReference>
<dbReference type="InterPro" id="IPR013249">
    <property type="entry name" value="RNA_pol_sigma70_r4_t2"/>
</dbReference>
<gene>
    <name evidence="9" type="ORF">D7024_03685</name>
</gene>
<evidence type="ECO:0000256" key="5">
    <source>
        <dbReference type="ARBA" id="ARBA00023163"/>
    </source>
</evidence>
<comment type="caution">
    <text evidence="9">The sequence shown here is derived from an EMBL/GenBank/DDBJ whole genome shotgun (WGS) entry which is preliminary data.</text>
</comment>
<dbReference type="InterPro" id="IPR007627">
    <property type="entry name" value="RNA_pol_sigma70_r2"/>
</dbReference>
<keyword evidence="5 6" id="KW-0804">Transcription</keyword>
<feature type="domain" description="RNA polymerase sigma-70 region 2" evidence="7">
    <location>
        <begin position="22"/>
        <end position="85"/>
    </location>
</feature>
<evidence type="ECO:0000256" key="1">
    <source>
        <dbReference type="ARBA" id="ARBA00010641"/>
    </source>
</evidence>
<dbReference type="InterPro" id="IPR000838">
    <property type="entry name" value="RNA_pol_sigma70_ECF_CS"/>
</dbReference>
<sequence>MQPAPDAIRPAGKKFLKERRPLWQELYRLIYHYFSGLGLAREDAEDLAQETLVAAYLHLDGVRPGKLRAWLFTVARHKYIDWLRRSPKGVVLVNFPAEELTDGARGPEEAALAGAVRETVVAALNRLSPPERTLLALKYNLGLNTEEIAAALKMKPGTVKVRLFRARQKFKEEYTKLWEG</sequence>
<dbReference type="OrthoDB" id="9784984at2"/>
<dbReference type="InterPro" id="IPR036388">
    <property type="entry name" value="WH-like_DNA-bd_sf"/>
</dbReference>
<dbReference type="NCBIfam" id="TIGR02937">
    <property type="entry name" value="sigma70-ECF"/>
    <property type="match status" value="1"/>
</dbReference>
<reference evidence="9 10" key="1">
    <citation type="submission" date="2018-10" db="EMBL/GenBank/DDBJ databases">
        <authorList>
            <person name="Grouzdev D.S."/>
            <person name="Krutkina M.S."/>
            <person name="Tourova T.P."/>
            <person name="Nazina T.N."/>
        </authorList>
    </citation>
    <scope>NUCLEOTIDE SEQUENCE [LARGE SCALE GENOMIC DNA]</scope>
    <source>
        <strain evidence="9 10">435</strain>
    </source>
</reference>
<dbReference type="InterPro" id="IPR039425">
    <property type="entry name" value="RNA_pol_sigma-70-like"/>
</dbReference>
<keyword evidence="4 6" id="KW-0238">DNA-binding</keyword>
<dbReference type="InterPro" id="IPR014284">
    <property type="entry name" value="RNA_pol_sigma-70_dom"/>
</dbReference>
<evidence type="ECO:0000259" key="8">
    <source>
        <dbReference type="Pfam" id="PF08281"/>
    </source>
</evidence>
<keyword evidence="10" id="KW-1185">Reference proteome</keyword>
<dbReference type="GO" id="GO:0016987">
    <property type="term" value="F:sigma factor activity"/>
    <property type="evidence" value="ECO:0007669"/>
    <property type="project" value="UniProtKB-KW"/>
</dbReference>
<dbReference type="SUPFAM" id="SSF88946">
    <property type="entry name" value="Sigma2 domain of RNA polymerase sigma factors"/>
    <property type="match status" value="1"/>
</dbReference>
<evidence type="ECO:0000256" key="3">
    <source>
        <dbReference type="ARBA" id="ARBA00023082"/>
    </source>
</evidence>
<keyword evidence="2 6" id="KW-0805">Transcription regulation</keyword>